<reference evidence="2" key="1">
    <citation type="submission" date="2018-02" db="EMBL/GenBank/DDBJ databases">
        <title>Rhizophora mucronata_Transcriptome.</title>
        <authorList>
            <person name="Meera S.P."/>
            <person name="Sreeshan A."/>
            <person name="Augustine A."/>
        </authorList>
    </citation>
    <scope>NUCLEOTIDE SEQUENCE</scope>
    <source>
        <tissue evidence="2">Leaf</tissue>
    </source>
</reference>
<keyword evidence="1" id="KW-0472">Membrane</keyword>
<keyword evidence="1" id="KW-1133">Transmembrane helix</keyword>
<sequence>MGSCLGFPCFCHCCIVLLGIFFVGLLLLIYLLCYVSHSVG</sequence>
<accession>A0A2P2NZX3</accession>
<evidence type="ECO:0000256" key="1">
    <source>
        <dbReference type="SAM" id="Phobius"/>
    </source>
</evidence>
<dbReference type="EMBL" id="GGEC01067498">
    <property type="protein sequence ID" value="MBX47982.1"/>
    <property type="molecule type" value="Transcribed_RNA"/>
</dbReference>
<dbReference type="AlphaFoldDB" id="A0A2P2NZX3"/>
<feature type="transmembrane region" description="Helical" evidence="1">
    <location>
        <begin position="7"/>
        <end position="32"/>
    </location>
</feature>
<name>A0A2P2NZX3_RHIMU</name>
<keyword evidence="1" id="KW-0812">Transmembrane</keyword>
<organism evidence="2">
    <name type="scientific">Rhizophora mucronata</name>
    <name type="common">Asiatic mangrove</name>
    <dbReference type="NCBI Taxonomy" id="61149"/>
    <lineage>
        <taxon>Eukaryota</taxon>
        <taxon>Viridiplantae</taxon>
        <taxon>Streptophyta</taxon>
        <taxon>Embryophyta</taxon>
        <taxon>Tracheophyta</taxon>
        <taxon>Spermatophyta</taxon>
        <taxon>Magnoliopsida</taxon>
        <taxon>eudicotyledons</taxon>
        <taxon>Gunneridae</taxon>
        <taxon>Pentapetalae</taxon>
        <taxon>rosids</taxon>
        <taxon>fabids</taxon>
        <taxon>Malpighiales</taxon>
        <taxon>Rhizophoraceae</taxon>
        <taxon>Rhizophora</taxon>
    </lineage>
</organism>
<proteinExistence type="predicted"/>
<protein>
    <submittedName>
        <fullName evidence="2">Uncharacterized protein</fullName>
    </submittedName>
</protein>
<evidence type="ECO:0000313" key="2">
    <source>
        <dbReference type="EMBL" id="MBX47982.1"/>
    </source>
</evidence>